<name>A0A7D9IAB3_PARCT</name>
<reference evidence="8" key="1">
    <citation type="submission" date="2020-04" db="EMBL/GenBank/DDBJ databases">
        <authorList>
            <person name="Alioto T."/>
            <person name="Alioto T."/>
            <person name="Gomez Garrido J."/>
        </authorList>
    </citation>
    <scope>NUCLEOTIDE SEQUENCE</scope>
    <source>
        <strain evidence="8">A484AB</strain>
    </source>
</reference>
<dbReference type="InterPro" id="IPR050479">
    <property type="entry name" value="CYP11_CYP27_families"/>
</dbReference>
<evidence type="ECO:0000313" key="9">
    <source>
        <dbReference type="Proteomes" id="UP001152795"/>
    </source>
</evidence>
<protein>
    <submittedName>
        <fullName evidence="8">Cytochrome P450 10</fullName>
    </submittedName>
</protein>
<comment type="caution">
    <text evidence="8">The sequence shown here is derived from an EMBL/GenBank/DDBJ whole genome shotgun (WGS) entry which is preliminary data.</text>
</comment>
<evidence type="ECO:0000256" key="5">
    <source>
        <dbReference type="ARBA" id="ARBA00023002"/>
    </source>
</evidence>
<comment type="similarity">
    <text evidence="2">Belongs to the cytochrome P450 family.</text>
</comment>
<dbReference type="SUPFAM" id="SSF48264">
    <property type="entry name" value="Cytochrome P450"/>
    <property type="match status" value="1"/>
</dbReference>
<evidence type="ECO:0000256" key="7">
    <source>
        <dbReference type="ARBA" id="ARBA00023033"/>
    </source>
</evidence>
<keyword evidence="9" id="KW-1185">Reference proteome</keyword>
<dbReference type="PANTHER" id="PTHR24279">
    <property type="entry name" value="CYTOCHROME P450"/>
    <property type="match status" value="1"/>
</dbReference>
<dbReference type="EMBL" id="CACRXK020004072">
    <property type="protein sequence ID" value="CAB4001382.1"/>
    <property type="molecule type" value="Genomic_DNA"/>
</dbReference>
<comment type="cofactor">
    <cofactor evidence="1">
        <name>heme</name>
        <dbReference type="ChEBI" id="CHEBI:30413"/>
    </cofactor>
</comment>
<gene>
    <name evidence="8" type="ORF">PACLA_8A049216</name>
</gene>
<evidence type="ECO:0000256" key="4">
    <source>
        <dbReference type="ARBA" id="ARBA00022723"/>
    </source>
</evidence>
<sequence>MLQLARSSSTVVVPNDTNVLPFSAMPGLKGSIRNILDYAYTKGSFFDVATERFKRYGPIYSEKILGTQIVNISDVEATIKVLRTEKSFQMRPGFEALEDVGDEINPGAADDFVKRMQRLSERDETISNLEEELPYCTVEAMFNKRLGFDDHPQNPDAVAYVESAN</sequence>
<evidence type="ECO:0000256" key="6">
    <source>
        <dbReference type="ARBA" id="ARBA00023004"/>
    </source>
</evidence>
<evidence type="ECO:0000256" key="2">
    <source>
        <dbReference type="ARBA" id="ARBA00010617"/>
    </source>
</evidence>
<evidence type="ECO:0000313" key="8">
    <source>
        <dbReference type="EMBL" id="CAB4001382.1"/>
    </source>
</evidence>
<accession>A0A7D9IAB3</accession>
<evidence type="ECO:0000256" key="3">
    <source>
        <dbReference type="ARBA" id="ARBA00022617"/>
    </source>
</evidence>
<evidence type="ECO:0000256" key="1">
    <source>
        <dbReference type="ARBA" id="ARBA00001971"/>
    </source>
</evidence>
<dbReference type="Gene3D" id="1.10.630.10">
    <property type="entry name" value="Cytochrome P450"/>
    <property type="match status" value="1"/>
</dbReference>
<proteinExistence type="inferred from homology"/>
<dbReference type="GO" id="GO:0004497">
    <property type="term" value="F:monooxygenase activity"/>
    <property type="evidence" value="ECO:0007669"/>
    <property type="project" value="UniProtKB-KW"/>
</dbReference>
<keyword evidence="6" id="KW-0408">Iron</keyword>
<keyword evidence="4" id="KW-0479">Metal-binding</keyword>
<dbReference type="GO" id="GO:0005506">
    <property type="term" value="F:iron ion binding"/>
    <property type="evidence" value="ECO:0007669"/>
    <property type="project" value="InterPro"/>
</dbReference>
<dbReference type="Proteomes" id="UP001152795">
    <property type="component" value="Unassembled WGS sequence"/>
</dbReference>
<keyword evidence="5" id="KW-0560">Oxidoreductase</keyword>
<dbReference type="OrthoDB" id="10258113at2759"/>
<dbReference type="AlphaFoldDB" id="A0A7D9IAB3"/>
<organism evidence="8 9">
    <name type="scientific">Paramuricea clavata</name>
    <name type="common">Red gorgonian</name>
    <name type="synonym">Violescent sea-whip</name>
    <dbReference type="NCBI Taxonomy" id="317549"/>
    <lineage>
        <taxon>Eukaryota</taxon>
        <taxon>Metazoa</taxon>
        <taxon>Cnidaria</taxon>
        <taxon>Anthozoa</taxon>
        <taxon>Octocorallia</taxon>
        <taxon>Malacalcyonacea</taxon>
        <taxon>Plexauridae</taxon>
        <taxon>Paramuricea</taxon>
    </lineage>
</organism>
<keyword evidence="3" id="KW-0349">Heme</keyword>
<dbReference type="GO" id="GO:0016705">
    <property type="term" value="F:oxidoreductase activity, acting on paired donors, with incorporation or reduction of molecular oxygen"/>
    <property type="evidence" value="ECO:0007669"/>
    <property type="project" value="InterPro"/>
</dbReference>
<dbReference type="GO" id="GO:0020037">
    <property type="term" value="F:heme binding"/>
    <property type="evidence" value="ECO:0007669"/>
    <property type="project" value="InterPro"/>
</dbReference>
<keyword evidence="7" id="KW-0503">Monooxygenase</keyword>
<dbReference type="InterPro" id="IPR036396">
    <property type="entry name" value="Cyt_P450_sf"/>
</dbReference>
<dbReference type="PANTHER" id="PTHR24279:SF120">
    <property type="entry name" value="CYTOCHROME P450"/>
    <property type="match status" value="1"/>
</dbReference>